<dbReference type="PANTHER" id="PTHR33777">
    <property type="entry name" value="UPF0045 PROTEIN ECM15"/>
    <property type="match status" value="1"/>
</dbReference>
<organism evidence="3">
    <name type="scientific">Thermodesulfovibrio autotrophicus</name>
    <dbReference type="NCBI Taxonomy" id="3118333"/>
    <lineage>
        <taxon>Bacteria</taxon>
        <taxon>Pseudomonadati</taxon>
        <taxon>Nitrospirota</taxon>
        <taxon>Thermodesulfovibrionia</taxon>
        <taxon>Thermodesulfovibrionales</taxon>
        <taxon>Thermodesulfovibrionaceae</taxon>
        <taxon>Thermodesulfovibrio</taxon>
    </lineage>
</organism>
<dbReference type="InterPro" id="IPR029756">
    <property type="entry name" value="MTH1187/YkoF-like"/>
</dbReference>
<evidence type="ECO:0000256" key="1">
    <source>
        <dbReference type="ARBA" id="ARBA00010272"/>
    </source>
</evidence>
<dbReference type="PANTHER" id="PTHR33777:SF1">
    <property type="entry name" value="UPF0045 PROTEIN ECM15"/>
    <property type="match status" value="1"/>
</dbReference>
<dbReference type="EMBL" id="CP144373">
    <property type="protein sequence ID" value="XCH47085.1"/>
    <property type="molecule type" value="Genomic_DNA"/>
</dbReference>
<sequence length="101" mass="11271">MLAQFSIVPLGAGVSVSEYVAKVIKIVDNSGIPYKLHAMGTILEGEWDEVMDLIKRCRDALMEEVERVVIDIKIDDRKGAKGRIEAKIKSVEEKLGKMVKK</sequence>
<dbReference type="InterPro" id="IPR002767">
    <property type="entry name" value="Thiamine_BP"/>
</dbReference>
<dbReference type="GO" id="GO:0005829">
    <property type="term" value="C:cytosol"/>
    <property type="evidence" value="ECO:0007669"/>
    <property type="project" value="TreeGrafter"/>
</dbReference>
<dbReference type="Gene3D" id="3.30.70.930">
    <property type="match status" value="1"/>
</dbReference>
<dbReference type="NCBIfam" id="TIGR00106">
    <property type="entry name" value="MTH1187 family thiamine-binding protein"/>
    <property type="match status" value="1"/>
</dbReference>
<gene>
    <name evidence="3" type="ORF">V4D30_02125</name>
</gene>
<dbReference type="KEGG" id="taut:V4D30_02125"/>
<name>A0AAU8GZU4_9BACT</name>
<proteinExistence type="inferred from homology"/>
<dbReference type="InterPro" id="IPR051614">
    <property type="entry name" value="UPF0045_domain"/>
</dbReference>
<comment type="similarity">
    <text evidence="1">Belongs to the UPF0045 family.</text>
</comment>
<accession>A0AAU8GZU4</accession>
<dbReference type="RefSeq" id="WP_353684612.1">
    <property type="nucleotide sequence ID" value="NZ_CP144373.1"/>
</dbReference>
<evidence type="ECO:0000259" key="2">
    <source>
        <dbReference type="Pfam" id="PF01910"/>
    </source>
</evidence>
<dbReference type="AlphaFoldDB" id="A0AAU8GZU4"/>
<dbReference type="SUPFAM" id="SSF89957">
    <property type="entry name" value="MTH1187/YkoF-like"/>
    <property type="match status" value="1"/>
</dbReference>
<reference evidence="3" key="1">
    <citation type="submission" date="2024-01" db="EMBL/GenBank/DDBJ databases">
        <title>The first autotrophic representatives of the genus Thermodesulfovibrio.</title>
        <authorList>
            <person name="Maltseva A.I."/>
            <person name="Elcheninov A.G."/>
            <person name="Kublanov I.V."/>
            <person name="Lebedinsky A.V."/>
            <person name="Frolov E.N."/>
        </authorList>
    </citation>
    <scope>NUCLEOTIDE SEQUENCE</scope>
    <source>
        <strain evidence="3">3907-1M</strain>
    </source>
</reference>
<evidence type="ECO:0000313" key="3">
    <source>
        <dbReference type="EMBL" id="XCH47085.1"/>
    </source>
</evidence>
<dbReference type="Pfam" id="PF01910">
    <property type="entry name" value="Thiamine_BP"/>
    <property type="match status" value="1"/>
</dbReference>
<feature type="domain" description="Thiamine-binding protein" evidence="2">
    <location>
        <begin position="3"/>
        <end position="92"/>
    </location>
</feature>
<protein>
    <submittedName>
        <fullName evidence="3">MTH1187 family thiamine-binding protein</fullName>
    </submittedName>
</protein>